<dbReference type="AlphaFoldDB" id="A0A8J8NS13"/>
<accession>A0A8J8NS13</accession>
<evidence type="ECO:0000313" key="1">
    <source>
        <dbReference type="EMBL" id="TNV80887.1"/>
    </source>
</evidence>
<evidence type="ECO:0000313" key="2">
    <source>
        <dbReference type="Proteomes" id="UP000785679"/>
    </source>
</evidence>
<comment type="caution">
    <text evidence="1">The sequence shown here is derived from an EMBL/GenBank/DDBJ whole genome shotgun (WGS) entry which is preliminary data.</text>
</comment>
<organism evidence="1 2">
    <name type="scientific">Halteria grandinella</name>
    <dbReference type="NCBI Taxonomy" id="5974"/>
    <lineage>
        <taxon>Eukaryota</taxon>
        <taxon>Sar</taxon>
        <taxon>Alveolata</taxon>
        <taxon>Ciliophora</taxon>
        <taxon>Intramacronucleata</taxon>
        <taxon>Spirotrichea</taxon>
        <taxon>Stichotrichia</taxon>
        <taxon>Sporadotrichida</taxon>
        <taxon>Halteriidae</taxon>
        <taxon>Halteria</taxon>
    </lineage>
</organism>
<keyword evidence="2" id="KW-1185">Reference proteome</keyword>
<reference evidence="1" key="1">
    <citation type="submission" date="2019-06" db="EMBL/GenBank/DDBJ databases">
        <authorList>
            <person name="Zheng W."/>
        </authorList>
    </citation>
    <scope>NUCLEOTIDE SEQUENCE</scope>
    <source>
        <strain evidence="1">QDHG01</strain>
    </source>
</reference>
<gene>
    <name evidence="1" type="ORF">FGO68_gene3946</name>
</gene>
<proteinExistence type="predicted"/>
<name>A0A8J8NS13_HALGN</name>
<sequence>MGFFNFPKLPSFLQLYQSLLVLEISLFDDFLIVQRLQQLVKGCVSLELIECSLPLTVPIHPRPNLPFSRFVIHFNPEPPTKCHRILWFLIHLPPLLLPPFYTLPQHLLGPLARLIPCTVYRSTPPQHHRLYVLRFIACLDPVIQVFIDDFEALEEFGVF</sequence>
<protein>
    <submittedName>
        <fullName evidence="1">Uncharacterized protein</fullName>
    </submittedName>
</protein>
<dbReference type="EMBL" id="RRYP01006896">
    <property type="protein sequence ID" value="TNV80887.1"/>
    <property type="molecule type" value="Genomic_DNA"/>
</dbReference>
<dbReference type="Proteomes" id="UP000785679">
    <property type="component" value="Unassembled WGS sequence"/>
</dbReference>